<dbReference type="InterPro" id="IPR036388">
    <property type="entry name" value="WH-like_DNA-bd_sf"/>
</dbReference>
<dbReference type="FunFam" id="1.10.10.10:FF:000158">
    <property type="entry name" value="La ribonucleoprotein domain family member 7"/>
    <property type="match status" value="1"/>
</dbReference>
<dbReference type="InterPro" id="IPR002344">
    <property type="entry name" value="Lupus_La"/>
</dbReference>
<dbReference type="InterPro" id="IPR045180">
    <property type="entry name" value="La_dom_prot"/>
</dbReference>
<keyword evidence="9" id="KW-1185">Reference proteome</keyword>
<dbReference type="InterPro" id="IPR024642">
    <property type="entry name" value="SUZ-C"/>
</dbReference>
<name>A0A667YTU9_9TELE</name>
<dbReference type="Gene3D" id="1.10.10.10">
    <property type="entry name" value="Winged helix-like DNA-binding domain superfamily/Winged helix DNA-binding domain"/>
    <property type="match status" value="1"/>
</dbReference>
<comment type="subcellular location">
    <subcellularLocation>
        <location evidence="1">Nucleus</location>
    </subcellularLocation>
</comment>
<dbReference type="InParanoid" id="A0A667YTU9"/>
<dbReference type="SUPFAM" id="SSF54928">
    <property type="entry name" value="RNA-binding domain, RBD"/>
    <property type="match status" value="1"/>
</dbReference>
<accession>A0A667YTU9</accession>
<dbReference type="SUPFAM" id="SSF46785">
    <property type="entry name" value="Winged helix' DNA-binding domain"/>
    <property type="match status" value="1"/>
</dbReference>
<organism evidence="8 9">
    <name type="scientific">Myripristis murdjan</name>
    <name type="common">pinecone soldierfish</name>
    <dbReference type="NCBI Taxonomy" id="586833"/>
    <lineage>
        <taxon>Eukaryota</taxon>
        <taxon>Metazoa</taxon>
        <taxon>Chordata</taxon>
        <taxon>Craniata</taxon>
        <taxon>Vertebrata</taxon>
        <taxon>Euteleostomi</taxon>
        <taxon>Actinopterygii</taxon>
        <taxon>Neopterygii</taxon>
        <taxon>Teleostei</taxon>
        <taxon>Neoteleostei</taxon>
        <taxon>Acanthomorphata</taxon>
        <taxon>Holocentriformes</taxon>
        <taxon>Holocentridae</taxon>
        <taxon>Myripristis</taxon>
    </lineage>
</organism>
<dbReference type="GeneTree" id="ENSGT00940000165636"/>
<evidence type="ECO:0000256" key="4">
    <source>
        <dbReference type="PROSITE-ProRule" id="PRU00332"/>
    </source>
</evidence>
<reference evidence="8" key="2">
    <citation type="submission" date="2025-08" db="UniProtKB">
        <authorList>
            <consortium name="Ensembl"/>
        </authorList>
    </citation>
    <scope>IDENTIFICATION</scope>
</reference>
<evidence type="ECO:0000256" key="3">
    <source>
        <dbReference type="ARBA" id="ARBA00023242"/>
    </source>
</evidence>
<evidence type="ECO:0000259" key="7">
    <source>
        <dbReference type="PROSITE" id="PS51938"/>
    </source>
</evidence>
<proteinExistence type="predicted"/>
<dbReference type="PROSITE" id="PS51938">
    <property type="entry name" value="SUZ_C"/>
    <property type="match status" value="1"/>
</dbReference>
<dbReference type="AlphaFoldDB" id="A0A667YTU9"/>
<feature type="compositionally biased region" description="Polar residues" evidence="5">
    <location>
        <begin position="291"/>
        <end position="300"/>
    </location>
</feature>
<dbReference type="GO" id="GO:0006396">
    <property type="term" value="P:RNA processing"/>
    <property type="evidence" value="ECO:0007669"/>
    <property type="project" value="InterPro"/>
</dbReference>
<evidence type="ECO:0000313" key="8">
    <source>
        <dbReference type="Ensembl" id="ENSMMDP00005034015.1"/>
    </source>
</evidence>
<dbReference type="SMART" id="SM00715">
    <property type="entry name" value="LA"/>
    <property type="match status" value="1"/>
</dbReference>
<dbReference type="Pfam" id="PF05383">
    <property type="entry name" value="La"/>
    <property type="match status" value="1"/>
</dbReference>
<dbReference type="InterPro" id="IPR035979">
    <property type="entry name" value="RBD_domain_sf"/>
</dbReference>
<evidence type="ECO:0000256" key="2">
    <source>
        <dbReference type="ARBA" id="ARBA00022884"/>
    </source>
</evidence>
<dbReference type="Pfam" id="PF12901">
    <property type="entry name" value="SUZ-C"/>
    <property type="match status" value="1"/>
</dbReference>
<reference evidence="8" key="3">
    <citation type="submission" date="2025-09" db="UniProtKB">
        <authorList>
            <consortium name="Ensembl"/>
        </authorList>
    </citation>
    <scope>IDENTIFICATION</scope>
</reference>
<protein>
    <submittedName>
        <fullName evidence="8">La ribonucleoprotein 6, translational regulator b</fullName>
    </submittedName>
</protein>
<evidence type="ECO:0000256" key="5">
    <source>
        <dbReference type="SAM" id="MobiDB-lite"/>
    </source>
</evidence>
<evidence type="ECO:0000259" key="6">
    <source>
        <dbReference type="PROSITE" id="PS50961"/>
    </source>
</evidence>
<evidence type="ECO:0000256" key="1">
    <source>
        <dbReference type="ARBA" id="ARBA00004123"/>
    </source>
</evidence>
<dbReference type="InterPro" id="IPR006630">
    <property type="entry name" value="La_HTH"/>
</dbReference>
<dbReference type="Ensembl" id="ENSMMDT00005034759.1">
    <property type="protein sequence ID" value="ENSMMDP00005034015.1"/>
    <property type="gene ID" value="ENSMMDG00005016012.1"/>
</dbReference>
<dbReference type="GO" id="GO:0003729">
    <property type="term" value="F:mRNA binding"/>
    <property type="evidence" value="ECO:0007669"/>
    <property type="project" value="TreeGrafter"/>
</dbReference>
<dbReference type="PANTHER" id="PTHR22792">
    <property type="entry name" value="LUPUS LA PROTEIN-RELATED"/>
    <property type="match status" value="1"/>
</dbReference>
<feature type="domain" description="HTH La-type RNA-binding" evidence="6">
    <location>
        <begin position="57"/>
        <end position="150"/>
    </location>
</feature>
<dbReference type="PRINTS" id="PR00302">
    <property type="entry name" value="LUPUSLA"/>
</dbReference>
<sequence length="430" mass="47837">NSSPQGTRNHEQSDWVRGFKLNMKKKYNADFTVGLDRDAVVCLCRGAAKPGQAKEDCSEEHSLYLKITSQLEYYLSNCHLAKDGFLLKHVQKNKLGYVSLKLLTSFKRVRALTKDWHVTLAGAHCSKLLEVNEEGTKVRRREPLPKWLLSSPTSRLILAWNLCGEQTGEDGEAQDPEQQCPMKRLFKKFSAFGNISSLWILHPGKALPNELQCYAKRHGVLGRRLCAVVKFDCLDEARAAYSALKAEEANGKGMCVVPLGCPEKPYFTQEELQEEADRDPAQVTRLNHETSNQEFASLQESSEDSPPEKSAFPVKDSDKSPSGFQPEKPQAKAPGDALDSFSTNHRGQPIWRFGNRANLSNGSSGDHGQERYGCPWVQRRKDTASGVHPEPAGPLSKPSMTLKMLRLPRGPDGTKGFHGSRAIGKPLQEP</sequence>
<dbReference type="InterPro" id="IPR036390">
    <property type="entry name" value="WH_DNA-bd_sf"/>
</dbReference>
<feature type="compositionally biased region" description="Polar residues" evidence="5">
    <location>
        <begin position="357"/>
        <end position="366"/>
    </location>
</feature>
<gene>
    <name evidence="8" type="primary">larp6b</name>
</gene>
<reference evidence="8" key="1">
    <citation type="submission" date="2019-06" db="EMBL/GenBank/DDBJ databases">
        <authorList>
            <consortium name="Wellcome Sanger Institute Data Sharing"/>
        </authorList>
    </citation>
    <scope>NUCLEOTIDE SEQUENCE [LARGE SCALE GENOMIC DNA]</scope>
</reference>
<keyword evidence="3" id="KW-0539">Nucleus</keyword>
<dbReference type="GO" id="GO:1990904">
    <property type="term" value="C:ribonucleoprotein complex"/>
    <property type="evidence" value="ECO:0007669"/>
    <property type="project" value="InterPro"/>
</dbReference>
<dbReference type="PROSITE" id="PS50961">
    <property type="entry name" value="HTH_LA"/>
    <property type="match status" value="1"/>
</dbReference>
<dbReference type="GO" id="GO:0005634">
    <property type="term" value="C:nucleus"/>
    <property type="evidence" value="ECO:0007669"/>
    <property type="project" value="UniProtKB-SubCell"/>
</dbReference>
<evidence type="ECO:0000313" key="9">
    <source>
        <dbReference type="Proteomes" id="UP000472263"/>
    </source>
</evidence>
<dbReference type="PANTHER" id="PTHR22792:SF61">
    <property type="entry name" value="LA RIBONUCLEOPROTEIN DOMAIN FAMILY MEMBER 6"/>
    <property type="match status" value="1"/>
</dbReference>
<keyword evidence="2 4" id="KW-0694">RNA-binding</keyword>
<feature type="domain" description="SUZ-C" evidence="7">
    <location>
        <begin position="371"/>
        <end position="421"/>
    </location>
</feature>
<feature type="region of interest" description="Disordered" evidence="5">
    <location>
        <begin position="291"/>
        <end position="430"/>
    </location>
</feature>
<dbReference type="Proteomes" id="UP000472263">
    <property type="component" value="Chromosome 17"/>
</dbReference>